<organism evidence="1 2">
    <name type="scientific">Geotrichum candidum</name>
    <name type="common">Oospora lactis</name>
    <name type="synonym">Dipodascus geotrichum</name>
    <dbReference type="NCBI Taxonomy" id="1173061"/>
    <lineage>
        <taxon>Eukaryota</taxon>
        <taxon>Fungi</taxon>
        <taxon>Dikarya</taxon>
        <taxon>Ascomycota</taxon>
        <taxon>Saccharomycotina</taxon>
        <taxon>Dipodascomycetes</taxon>
        <taxon>Dipodascales</taxon>
        <taxon>Dipodascaceae</taxon>
        <taxon>Geotrichum</taxon>
    </lineage>
</organism>
<dbReference type="OrthoDB" id="4985585at2759"/>
<dbReference type="SUPFAM" id="SSF51182">
    <property type="entry name" value="RmlC-like cupins"/>
    <property type="match status" value="1"/>
</dbReference>
<sequence>MPLQYVPVSEGKEKKPPLISGSNAFLGDVIHSQAEPGKELSSGFYRQEKGEPLVYTYTYDEMKIIIEGNFRMEDETGVVVEAKPGDVFFFPKGTTITFSSTDYGLAFFTGLRAAGGA</sequence>
<keyword evidence="2" id="KW-1185">Reference proteome</keyword>
<dbReference type="PANTHER" id="PTHR36169:SF1">
    <property type="entry name" value="ACETATE KINASE EUTQ"/>
    <property type="match status" value="1"/>
</dbReference>
<evidence type="ECO:0000313" key="1">
    <source>
        <dbReference type="EMBL" id="CDO55013.1"/>
    </source>
</evidence>
<evidence type="ECO:0000313" key="2">
    <source>
        <dbReference type="Proteomes" id="UP000242525"/>
    </source>
</evidence>
<dbReference type="InterPro" id="IPR010424">
    <property type="entry name" value="EutQ"/>
</dbReference>
<dbReference type="PANTHER" id="PTHR36169">
    <property type="entry name" value="ETHANOLAMINE UTILIZATION PROTEIN EUTQ"/>
    <property type="match status" value="1"/>
</dbReference>
<dbReference type="CDD" id="cd02228">
    <property type="entry name" value="cupin_EutQ"/>
    <property type="match status" value="1"/>
</dbReference>
<dbReference type="InterPro" id="IPR011051">
    <property type="entry name" value="RmlC_Cupin_sf"/>
</dbReference>
<gene>
    <name evidence="1" type="ORF">BN980_GECA09s02738g</name>
</gene>
<accession>A0A0J9XCP0</accession>
<dbReference type="Pfam" id="PF06249">
    <property type="entry name" value="EutQ"/>
    <property type="match status" value="1"/>
</dbReference>
<dbReference type="Gene3D" id="2.60.120.10">
    <property type="entry name" value="Jelly Rolls"/>
    <property type="match status" value="1"/>
</dbReference>
<dbReference type="InterPro" id="IPR014710">
    <property type="entry name" value="RmlC-like_jellyroll"/>
</dbReference>
<proteinExistence type="predicted"/>
<dbReference type="EMBL" id="CCBN010000009">
    <property type="protein sequence ID" value="CDO55013.1"/>
    <property type="molecule type" value="Genomic_DNA"/>
</dbReference>
<name>A0A0J9XCP0_GEOCN</name>
<evidence type="ECO:0008006" key="3">
    <source>
        <dbReference type="Google" id="ProtNLM"/>
    </source>
</evidence>
<protein>
    <recommendedName>
        <fullName evidence="3">(S)-ureidoglycine aminohydrolase cupin domain-containing protein</fullName>
    </recommendedName>
</protein>
<dbReference type="AlphaFoldDB" id="A0A0J9XCP0"/>
<comment type="caution">
    <text evidence="1">The sequence shown here is derived from an EMBL/GenBank/DDBJ whole genome shotgun (WGS) entry which is preliminary data.</text>
</comment>
<reference evidence="1" key="1">
    <citation type="submission" date="2014-03" db="EMBL/GenBank/DDBJ databases">
        <authorList>
            <person name="Casaregola S."/>
        </authorList>
    </citation>
    <scope>NUCLEOTIDE SEQUENCE [LARGE SCALE GENOMIC DNA]</scope>
    <source>
        <strain evidence="1">CLIB 918</strain>
    </source>
</reference>
<dbReference type="Proteomes" id="UP000242525">
    <property type="component" value="Unassembled WGS sequence"/>
</dbReference>